<dbReference type="EMBL" id="CP162911">
    <property type="protein sequence ID" value="XDL61949.1"/>
    <property type="molecule type" value="Genomic_DNA"/>
</dbReference>
<dbReference type="RefSeq" id="WP_046342833.1">
    <property type="nucleotide sequence ID" value="NZ_CP162911.1"/>
</dbReference>
<sequence>MDFISNPWFVGIAGGIVSGVIVFFITTAISNKISKKDYYNSVKEVNFKVSKMLIMSISEGKIPNPQVVSALLSSLAKRNNILLKDINTVEETYNDLVTELFETNFIPVEKKQTLANELIDTKESLNQTIILDENKNINEDEKYLRYRSIRFKYLYILGVTVSAYMFLILTLLDAKKFSLPISSTDDYQILMIAFGTFTIVLSLLILITTKLTHDKRKELRKQNNKIDKNT</sequence>
<name>A0AB39J8I4_9BACI</name>
<accession>A0AB39J8I4</accession>
<organism evidence="2">
    <name type="scientific">Bacillus aerius</name>
    <dbReference type="NCBI Taxonomy" id="293388"/>
    <lineage>
        <taxon>Bacteria</taxon>
        <taxon>Bacillati</taxon>
        <taxon>Bacillota</taxon>
        <taxon>Bacilli</taxon>
        <taxon>Bacillales</taxon>
        <taxon>Bacillaceae</taxon>
        <taxon>Bacillus</taxon>
    </lineage>
</organism>
<keyword evidence="1" id="KW-0812">Transmembrane</keyword>
<keyword evidence="1" id="KW-1133">Transmembrane helix</keyword>
<gene>
    <name evidence="2" type="ORF">AB4922_03050</name>
</gene>
<feature type="transmembrane region" description="Helical" evidence="1">
    <location>
        <begin position="187"/>
        <end position="207"/>
    </location>
</feature>
<dbReference type="AlphaFoldDB" id="A0AB39J8I4"/>
<reference evidence="2" key="1">
    <citation type="submission" date="2024-07" db="EMBL/GenBank/DDBJ databases">
        <authorList>
            <person name="Wang K."/>
            <person name="Liang S."/>
            <person name="Wang S."/>
        </authorList>
    </citation>
    <scope>NUCLEOTIDE SEQUENCE</scope>
    <source>
        <strain evidence="2">KW1</strain>
    </source>
</reference>
<feature type="transmembrane region" description="Helical" evidence="1">
    <location>
        <begin position="6"/>
        <end position="29"/>
    </location>
</feature>
<evidence type="ECO:0000256" key="1">
    <source>
        <dbReference type="SAM" id="Phobius"/>
    </source>
</evidence>
<proteinExistence type="predicted"/>
<protein>
    <submittedName>
        <fullName evidence="2">Uncharacterized protein</fullName>
    </submittedName>
</protein>
<evidence type="ECO:0000313" key="2">
    <source>
        <dbReference type="EMBL" id="XDL61949.1"/>
    </source>
</evidence>
<feature type="transmembrane region" description="Helical" evidence="1">
    <location>
        <begin position="153"/>
        <end position="172"/>
    </location>
</feature>
<keyword evidence="1" id="KW-0472">Membrane</keyword>